<evidence type="ECO:0000313" key="2">
    <source>
        <dbReference type="Proteomes" id="UP001419268"/>
    </source>
</evidence>
<gene>
    <name evidence="1" type="ORF">Scep_001700</name>
</gene>
<accession>A0AAP0Q5A4</accession>
<dbReference type="Proteomes" id="UP001419268">
    <property type="component" value="Unassembled WGS sequence"/>
</dbReference>
<organism evidence="1 2">
    <name type="scientific">Stephania cephalantha</name>
    <dbReference type="NCBI Taxonomy" id="152367"/>
    <lineage>
        <taxon>Eukaryota</taxon>
        <taxon>Viridiplantae</taxon>
        <taxon>Streptophyta</taxon>
        <taxon>Embryophyta</taxon>
        <taxon>Tracheophyta</taxon>
        <taxon>Spermatophyta</taxon>
        <taxon>Magnoliopsida</taxon>
        <taxon>Ranunculales</taxon>
        <taxon>Menispermaceae</taxon>
        <taxon>Menispermoideae</taxon>
        <taxon>Cissampelideae</taxon>
        <taxon>Stephania</taxon>
    </lineage>
</organism>
<sequence length="61" mass="6922">MKTYQLCAGLDSVIDMRIDQVYSSICTLVFDRLIAWSLPMLLNERISNLSDPLTGGFRNLI</sequence>
<reference evidence="1 2" key="1">
    <citation type="submission" date="2024-01" db="EMBL/GenBank/DDBJ databases">
        <title>Genome assemblies of Stephania.</title>
        <authorList>
            <person name="Yang L."/>
        </authorList>
    </citation>
    <scope>NUCLEOTIDE SEQUENCE [LARGE SCALE GENOMIC DNA]</scope>
    <source>
        <strain evidence="1">JXDWG</strain>
        <tissue evidence="1">Leaf</tissue>
    </source>
</reference>
<comment type="caution">
    <text evidence="1">The sequence shown here is derived from an EMBL/GenBank/DDBJ whole genome shotgun (WGS) entry which is preliminary data.</text>
</comment>
<evidence type="ECO:0000313" key="1">
    <source>
        <dbReference type="EMBL" id="KAK9166509.1"/>
    </source>
</evidence>
<protein>
    <submittedName>
        <fullName evidence="1">Uncharacterized protein</fullName>
    </submittedName>
</protein>
<dbReference type="AlphaFoldDB" id="A0AAP0Q5A4"/>
<keyword evidence="2" id="KW-1185">Reference proteome</keyword>
<dbReference type="EMBL" id="JBBNAG010000001">
    <property type="protein sequence ID" value="KAK9166509.1"/>
    <property type="molecule type" value="Genomic_DNA"/>
</dbReference>
<name>A0AAP0Q5A4_9MAGN</name>
<proteinExistence type="predicted"/>